<feature type="compositionally biased region" description="Basic and acidic residues" evidence="1">
    <location>
        <begin position="166"/>
        <end position="183"/>
    </location>
</feature>
<keyword evidence="3" id="KW-1185">Reference proteome</keyword>
<dbReference type="EMBL" id="ML976457">
    <property type="protein sequence ID" value="KAF1934574.1"/>
    <property type="molecule type" value="Genomic_DNA"/>
</dbReference>
<feature type="compositionally biased region" description="Basic and acidic residues" evidence="1">
    <location>
        <begin position="639"/>
        <end position="649"/>
    </location>
</feature>
<name>A0A6A5S521_9PLEO</name>
<organism evidence="2 3">
    <name type="scientific">Clathrospora elynae</name>
    <dbReference type="NCBI Taxonomy" id="706981"/>
    <lineage>
        <taxon>Eukaryota</taxon>
        <taxon>Fungi</taxon>
        <taxon>Dikarya</taxon>
        <taxon>Ascomycota</taxon>
        <taxon>Pezizomycotina</taxon>
        <taxon>Dothideomycetes</taxon>
        <taxon>Pleosporomycetidae</taxon>
        <taxon>Pleosporales</taxon>
        <taxon>Diademaceae</taxon>
        <taxon>Clathrospora</taxon>
    </lineage>
</organism>
<gene>
    <name evidence="2" type="ORF">EJ02DRAFT_439768</name>
</gene>
<evidence type="ECO:0000313" key="3">
    <source>
        <dbReference type="Proteomes" id="UP000800038"/>
    </source>
</evidence>
<feature type="compositionally biased region" description="Polar residues" evidence="1">
    <location>
        <begin position="424"/>
        <end position="441"/>
    </location>
</feature>
<feature type="region of interest" description="Disordered" evidence="1">
    <location>
        <begin position="165"/>
        <end position="204"/>
    </location>
</feature>
<feature type="compositionally biased region" description="Acidic residues" evidence="1">
    <location>
        <begin position="346"/>
        <end position="357"/>
    </location>
</feature>
<protein>
    <submittedName>
        <fullName evidence="2">Uncharacterized protein</fullName>
    </submittedName>
</protein>
<accession>A0A6A5S521</accession>
<feature type="compositionally biased region" description="Basic and acidic residues" evidence="1">
    <location>
        <begin position="444"/>
        <end position="477"/>
    </location>
</feature>
<evidence type="ECO:0000313" key="2">
    <source>
        <dbReference type="EMBL" id="KAF1934574.1"/>
    </source>
</evidence>
<dbReference type="AlphaFoldDB" id="A0A6A5S521"/>
<reference evidence="2" key="1">
    <citation type="journal article" date="2020" name="Stud. Mycol.">
        <title>101 Dothideomycetes genomes: a test case for predicting lifestyles and emergence of pathogens.</title>
        <authorList>
            <person name="Haridas S."/>
            <person name="Albert R."/>
            <person name="Binder M."/>
            <person name="Bloem J."/>
            <person name="Labutti K."/>
            <person name="Salamov A."/>
            <person name="Andreopoulos B."/>
            <person name="Baker S."/>
            <person name="Barry K."/>
            <person name="Bills G."/>
            <person name="Bluhm B."/>
            <person name="Cannon C."/>
            <person name="Castanera R."/>
            <person name="Culley D."/>
            <person name="Daum C."/>
            <person name="Ezra D."/>
            <person name="Gonzalez J."/>
            <person name="Henrissat B."/>
            <person name="Kuo A."/>
            <person name="Liang C."/>
            <person name="Lipzen A."/>
            <person name="Lutzoni F."/>
            <person name="Magnuson J."/>
            <person name="Mondo S."/>
            <person name="Nolan M."/>
            <person name="Ohm R."/>
            <person name="Pangilinan J."/>
            <person name="Park H.-J."/>
            <person name="Ramirez L."/>
            <person name="Alfaro M."/>
            <person name="Sun H."/>
            <person name="Tritt A."/>
            <person name="Yoshinaga Y."/>
            <person name="Zwiers L.-H."/>
            <person name="Turgeon B."/>
            <person name="Goodwin S."/>
            <person name="Spatafora J."/>
            <person name="Crous P."/>
            <person name="Grigoriev I."/>
        </authorList>
    </citation>
    <scope>NUCLEOTIDE SEQUENCE</scope>
    <source>
        <strain evidence="2">CBS 161.51</strain>
    </source>
</reference>
<dbReference type="Proteomes" id="UP000800038">
    <property type="component" value="Unassembled WGS sequence"/>
</dbReference>
<sequence>MEIEAPTFNSLNKPQKRALILRDQLRFVEPRHLDTFIEGLTNDEPPTYRKINGVIQPPLNLVTFKDNATRFDLGNVLFPDENNAVHRVYLVVEDDQIQMRAEEALPLDCANLDSVAIHGFIAGTMVPMFKEKFRAIFAKMNKINEARRAAHSMPNLVQMQFEEGETLSRLDPSKSEQNGDARLRRTRKREPNETVLQHTSNKRRRTGLDTIPEDAKRDTFDTIPAHVKVDLFNSIVKTAFPNFDNLMVASWNVISVYSACGSDFPEMHRAVVDLKGVLQDFDEAFGQRVDRATPSYRNDFGGPPQQSRNGDRLPSPLLTFPQDGAGAADLANGSAVNGSAQRQDDLEAAVEAPEDVEDRTQPEMPPPRVQQVTQSPEDLGEEKKDEEQEDEVPYLNPRLNGRPDRHNSVHQPSLRHMAENHINNSVPSLTSDSSPQQQNAQFPPRERTKIPRDQPADPTPEDKQAATPELARRREEYASSIGKASALANLQGSGTASSTNKPHRTAAAAADETDSELEQQHPQLHEPTTRAPTPTPKRKKLLSDYTTPQLVEKFLGRKNWIIRSFGSLASAPQYHISQLNILENALKTRELQADAQEKVRRGGGAGTSGNGMFGSYLGNSVLGAKKSMGMAPVANMFPVRKDGGGDRNEGGGGGGGGGRQRKGTPGANGSARRGH</sequence>
<feature type="compositionally biased region" description="Polar residues" evidence="1">
    <location>
        <begin position="488"/>
        <end position="500"/>
    </location>
</feature>
<feature type="region of interest" description="Disordered" evidence="1">
    <location>
        <begin position="424"/>
        <end position="540"/>
    </location>
</feature>
<evidence type="ECO:0000256" key="1">
    <source>
        <dbReference type="SAM" id="MobiDB-lite"/>
    </source>
</evidence>
<feature type="region of interest" description="Disordered" evidence="1">
    <location>
        <begin position="289"/>
        <end position="410"/>
    </location>
</feature>
<feature type="region of interest" description="Disordered" evidence="1">
    <location>
        <begin position="638"/>
        <end position="675"/>
    </location>
</feature>
<dbReference type="OrthoDB" id="3795533at2759"/>
<proteinExistence type="predicted"/>